<feature type="chain" id="PRO_5040394437" description="Secreted protein" evidence="2">
    <location>
        <begin position="31"/>
        <end position="79"/>
    </location>
</feature>
<evidence type="ECO:0000313" key="3">
    <source>
        <dbReference type="EMBL" id="KAH7026547.1"/>
    </source>
</evidence>
<keyword evidence="4" id="KW-1185">Reference proteome</keyword>
<proteinExistence type="predicted"/>
<feature type="compositionally biased region" description="Basic and acidic residues" evidence="1">
    <location>
        <begin position="52"/>
        <end position="62"/>
    </location>
</feature>
<name>A0A9P9BR48_9PEZI</name>
<gene>
    <name evidence="3" type="ORF">B0I36DRAFT_330867</name>
</gene>
<dbReference type="Proteomes" id="UP000756346">
    <property type="component" value="Unassembled WGS sequence"/>
</dbReference>
<sequence>MVLRGPAMLLCPNLGVVVIVVGLLPPSANSATDNDDREIELPSSLQPPMGRETGKNRSRNDRMLPELCARSIAYRRGRG</sequence>
<dbReference type="GeneID" id="70184442"/>
<evidence type="ECO:0000256" key="2">
    <source>
        <dbReference type="SAM" id="SignalP"/>
    </source>
</evidence>
<comment type="caution">
    <text evidence="3">The sequence shown here is derived from an EMBL/GenBank/DDBJ whole genome shotgun (WGS) entry which is preliminary data.</text>
</comment>
<feature type="region of interest" description="Disordered" evidence="1">
    <location>
        <begin position="28"/>
        <end position="62"/>
    </location>
</feature>
<dbReference type="EMBL" id="JAGTJQ010000008">
    <property type="protein sequence ID" value="KAH7026547.1"/>
    <property type="molecule type" value="Genomic_DNA"/>
</dbReference>
<organism evidence="3 4">
    <name type="scientific">Microdochium trichocladiopsis</name>
    <dbReference type="NCBI Taxonomy" id="1682393"/>
    <lineage>
        <taxon>Eukaryota</taxon>
        <taxon>Fungi</taxon>
        <taxon>Dikarya</taxon>
        <taxon>Ascomycota</taxon>
        <taxon>Pezizomycotina</taxon>
        <taxon>Sordariomycetes</taxon>
        <taxon>Xylariomycetidae</taxon>
        <taxon>Xylariales</taxon>
        <taxon>Microdochiaceae</taxon>
        <taxon>Microdochium</taxon>
    </lineage>
</organism>
<evidence type="ECO:0008006" key="5">
    <source>
        <dbReference type="Google" id="ProtNLM"/>
    </source>
</evidence>
<accession>A0A9P9BR48</accession>
<dbReference type="RefSeq" id="XP_046009764.1">
    <property type="nucleotide sequence ID" value="XM_046154896.1"/>
</dbReference>
<dbReference type="AlphaFoldDB" id="A0A9P9BR48"/>
<reference evidence="3" key="1">
    <citation type="journal article" date="2021" name="Nat. Commun.">
        <title>Genetic determinants of endophytism in the Arabidopsis root mycobiome.</title>
        <authorList>
            <person name="Mesny F."/>
            <person name="Miyauchi S."/>
            <person name="Thiergart T."/>
            <person name="Pickel B."/>
            <person name="Atanasova L."/>
            <person name="Karlsson M."/>
            <person name="Huettel B."/>
            <person name="Barry K.W."/>
            <person name="Haridas S."/>
            <person name="Chen C."/>
            <person name="Bauer D."/>
            <person name="Andreopoulos W."/>
            <person name="Pangilinan J."/>
            <person name="LaButti K."/>
            <person name="Riley R."/>
            <person name="Lipzen A."/>
            <person name="Clum A."/>
            <person name="Drula E."/>
            <person name="Henrissat B."/>
            <person name="Kohler A."/>
            <person name="Grigoriev I.V."/>
            <person name="Martin F.M."/>
            <person name="Hacquard S."/>
        </authorList>
    </citation>
    <scope>NUCLEOTIDE SEQUENCE</scope>
    <source>
        <strain evidence="3">MPI-CAGE-CH-0230</strain>
    </source>
</reference>
<evidence type="ECO:0000313" key="4">
    <source>
        <dbReference type="Proteomes" id="UP000756346"/>
    </source>
</evidence>
<feature type="signal peptide" evidence="2">
    <location>
        <begin position="1"/>
        <end position="30"/>
    </location>
</feature>
<protein>
    <recommendedName>
        <fullName evidence="5">Secreted protein</fullName>
    </recommendedName>
</protein>
<keyword evidence="2" id="KW-0732">Signal</keyword>
<evidence type="ECO:0000256" key="1">
    <source>
        <dbReference type="SAM" id="MobiDB-lite"/>
    </source>
</evidence>